<evidence type="ECO:0000256" key="1">
    <source>
        <dbReference type="SAM" id="MobiDB-lite"/>
    </source>
</evidence>
<feature type="region of interest" description="Disordered" evidence="1">
    <location>
        <begin position="1"/>
        <end position="37"/>
    </location>
</feature>
<sequence length="287" mass="30034">MASGSRKVHSGSTGGDRGEAPWSQAHQGSRGPQSSRLALLGASHLRWVALDHFGGPSPPDPPRAASPPRFPAHRRLRRLITTPPTPSQPTPRRLRRLTPHTASFQPTHTSGCFAGSSPTTNSQLYTLAALPPRFPASPAPGRPTPALPAPAPTPLRLRRVTPHTASFQPTRASGGSAASLLTTNSQLHTPAALPPHFPASPAPGRPTPALPAPAPTPLRLRRVTPPASSRPTPPAASPAHYSPPTPSPTPRRLCRLTSQLRRLPLAPGWAHASCGFAASPRTPPASS</sequence>
<name>A0A4R2IUL4_9PSEU</name>
<organism evidence="2 3">
    <name type="scientific">Actinocrispum wychmicini</name>
    <dbReference type="NCBI Taxonomy" id="1213861"/>
    <lineage>
        <taxon>Bacteria</taxon>
        <taxon>Bacillati</taxon>
        <taxon>Actinomycetota</taxon>
        <taxon>Actinomycetes</taxon>
        <taxon>Pseudonocardiales</taxon>
        <taxon>Pseudonocardiaceae</taxon>
        <taxon>Actinocrispum</taxon>
    </lineage>
</organism>
<comment type="caution">
    <text evidence="2">The sequence shown here is derived from an EMBL/GenBank/DDBJ whole genome shotgun (WGS) entry which is preliminary data.</text>
</comment>
<protein>
    <submittedName>
        <fullName evidence="2">Uncharacterized protein</fullName>
    </submittedName>
</protein>
<feature type="compositionally biased region" description="Pro residues" evidence="1">
    <location>
        <begin position="56"/>
        <end position="70"/>
    </location>
</feature>
<reference evidence="2 3" key="1">
    <citation type="submission" date="2019-03" db="EMBL/GenBank/DDBJ databases">
        <title>Genomic Encyclopedia of Type Strains, Phase IV (KMG-IV): sequencing the most valuable type-strain genomes for metagenomic binning, comparative biology and taxonomic classification.</title>
        <authorList>
            <person name="Goeker M."/>
        </authorList>
    </citation>
    <scope>NUCLEOTIDE SEQUENCE [LARGE SCALE GENOMIC DNA]</scope>
    <source>
        <strain evidence="2 3">DSM 45934</strain>
    </source>
</reference>
<dbReference type="Proteomes" id="UP000295680">
    <property type="component" value="Unassembled WGS sequence"/>
</dbReference>
<evidence type="ECO:0000313" key="3">
    <source>
        <dbReference type="Proteomes" id="UP000295680"/>
    </source>
</evidence>
<keyword evidence="3" id="KW-1185">Reference proteome</keyword>
<proteinExistence type="predicted"/>
<evidence type="ECO:0000313" key="2">
    <source>
        <dbReference type="EMBL" id="TCO47969.1"/>
    </source>
</evidence>
<feature type="region of interest" description="Disordered" evidence="1">
    <location>
        <begin position="50"/>
        <end position="115"/>
    </location>
</feature>
<feature type="compositionally biased region" description="Polar residues" evidence="1">
    <location>
        <begin position="24"/>
        <end position="36"/>
    </location>
</feature>
<dbReference type="AlphaFoldDB" id="A0A4R2IUL4"/>
<feature type="compositionally biased region" description="Polar residues" evidence="1">
    <location>
        <begin position="102"/>
        <end position="115"/>
    </location>
</feature>
<feature type="compositionally biased region" description="Pro residues" evidence="1">
    <location>
        <begin position="192"/>
        <end position="216"/>
    </location>
</feature>
<feature type="region of interest" description="Disordered" evidence="1">
    <location>
        <begin position="133"/>
        <end position="154"/>
    </location>
</feature>
<feature type="region of interest" description="Disordered" evidence="1">
    <location>
        <begin position="188"/>
        <end position="254"/>
    </location>
</feature>
<feature type="compositionally biased region" description="Pro residues" evidence="1">
    <location>
        <begin position="231"/>
        <end position="249"/>
    </location>
</feature>
<accession>A0A4R2IUL4</accession>
<dbReference type="EMBL" id="SLWS01000016">
    <property type="protein sequence ID" value="TCO47969.1"/>
    <property type="molecule type" value="Genomic_DNA"/>
</dbReference>
<gene>
    <name evidence="2" type="ORF">EV192_11621</name>
</gene>
<feature type="compositionally biased region" description="Pro residues" evidence="1">
    <location>
        <begin position="133"/>
        <end position="153"/>
    </location>
</feature>